<evidence type="ECO:0000256" key="2">
    <source>
        <dbReference type="ARBA" id="ARBA00006679"/>
    </source>
</evidence>
<dbReference type="PANTHER" id="PTHR33452">
    <property type="entry name" value="OXIDOREDUCTASE CATD-RELATED"/>
    <property type="match status" value="1"/>
</dbReference>
<organism evidence="8 9">
    <name type="scientific">Alteromonas salexigens</name>
    <dbReference type="NCBI Taxonomy" id="2982530"/>
    <lineage>
        <taxon>Bacteria</taxon>
        <taxon>Pseudomonadati</taxon>
        <taxon>Pseudomonadota</taxon>
        <taxon>Gammaproteobacteria</taxon>
        <taxon>Alteromonadales</taxon>
        <taxon>Alteromonadaceae</taxon>
        <taxon>Alteromonas/Salinimonas group</taxon>
        <taxon>Alteromonas</taxon>
    </lineage>
</organism>
<evidence type="ECO:0000256" key="7">
    <source>
        <dbReference type="SAM" id="Phobius"/>
    </source>
</evidence>
<evidence type="ECO:0000256" key="3">
    <source>
        <dbReference type="ARBA" id="ARBA00022475"/>
    </source>
</evidence>
<dbReference type="Pfam" id="PF07681">
    <property type="entry name" value="DoxX"/>
    <property type="match status" value="1"/>
</dbReference>
<evidence type="ECO:0000256" key="6">
    <source>
        <dbReference type="ARBA" id="ARBA00023136"/>
    </source>
</evidence>
<evidence type="ECO:0000313" key="9">
    <source>
        <dbReference type="Proteomes" id="UP001209257"/>
    </source>
</evidence>
<reference evidence="9" key="1">
    <citation type="submission" date="2023-07" db="EMBL/GenBank/DDBJ databases">
        <title>Study on multiphase classification of strain Alteromonas salexigens isolated from the Yellow Sea.</title>
        <authorList>
            <person name="Sun L."/>
        </authorList>
    </citation>
    <scope>NUCLEOTIDE SEQUENCE [LARGE SCALE GENOMIC DNA]</scope>
    <source>
        <strain evidence="9">ASW11-19</strain>
    </source>
</reference>
<keyword evidence="4 7" id="KW-0812">Transmembrane</keyword>
<keyword evidence="5 7" id="KW-1133">Transmembrane helix</keyword>
<comment type="subcellular location">
    <subcellularLocation>
        <location evidence="1">Cell membrane</location>
        <topology evidence="1">Multi-pass membrane protein</topology>
    </subcellularLocation>
</comment>
<feature type="transmembrane region" description="Helical" evidence="7">
    <location>
        <begin position="61"/>
        <end position="81"/>
    </location>
</feature>
<comment type="similarity">
    <text evidence="2">Belongs to the DoxX family.</text>
</comment>
<dbReference type="InterPro" id="IPR051907">
    <property type="entry name" value="DoxX-like_oxidoreductase"/>
</dbReference>
<evidence type="ECO:0000256" key="5">
    <source>
        <dbReference type="ARBA" id="ARBA00022989"/>
    </source>
</evidence>
<keyword evidence="3" id="KW-1003">Cell membrane</keyword>
<comment type="caution">
    <text evidence="8">The sequence shown here is derived from an EMBL/GenBank/DDBJ whole genome shotgun (WGS) entry which is preliminary data.</text>
</comment>
<evidence type="ECO:0000313" key="8">
    <source>
        <dbReference type="EMBL" id="MCU7554097.1"/>
    </source>
</evidence>
<name>A0ABT2VLB3_9ALTE</name>
<dbReference type="RefSeq" id="WP_262992783.1">
    <property type="nucleotide sequence ID" value="NZ_JAOTJC010000006.1"/>
</dbReference>
<keyword evidence="6 7" id="KW-0472">Membrane</keyword>
<evidence type="ECO:0000256" key="4">
    <source>
        <dbReference type="ARBA" id="ARBA00022692"/>
    </source>
</evidence>
<evidence type="ECO:0000256" key="1">
    <source>
        <dbReference type="ARBA" id="ARBA00004651"/>
    </source>
</evidence>
<protein>
    <submittedName>
        <fullName evidence="8">DoxX family protein</fullName>
    </submittedName>
</protein>
<dbReference type="InterPro" id="IPR032808">
    <property type="entry name" value="DoxX"/>
</dbReference>
<sequence length="153" mass="16009">MSQQLLNKIFTTNNSFASLVLRIPVGIILAAHGAQKLFAWFGGYGLAGTGQWMESIGLAPGYLMALLAGTAEFFGGIALILGLLTRPAALVSAFTMIIAIFSVHAANGLFMSNNGYEFALSLLAATSALAIQGGGKYSFDLFIANKLNSKGAR</sequence>
<dbReference type="PANTHER" id="PTHR33452:SF1">
    <property type="entry name" value="INNER MEMBRANE PROTEIN YPHA-RELATED"/>
    <property type="match status" value="1"/>
</dbReference>
<gene>
    <name evidence="8" type="ORF">OCL06_05745</name>
</gene>
<dbReference type="EMBL" id="JAOTJC010000006">
    <property type="protein sequence ID" value="MCU7554097.1"/>
    <property type="molecule type" value="Genomic_DNA"/>
</dbReference>
<feature type="transmembrane region" description="Helical" evidence="7">
    <location>
        <begin position="20"/>
        <end position="41"/>
    </location>
</feature>
<accession>A0ABT2VLB3</accession>
<dbReference type="Proteomes" id="UP001209257">
    <property type="component" value="Unassembled WGS sequence"/>
</dbReference>
<keyword evidence="9" id="KW-1185">Reference proteome</keyword>
<proteinExistence type="inferred from homology"/>
<feature type="transmembrane region" description="Helical" evidence="7">
    <location>
        <begin position="88"/>
        <end position="106"/>
    </location>
</feature>